<dbReference type="Proteomes" id="UP000593979">
    <property type="component" value="Segment"/>
</dbReference>
<sequence length="95" mass="10861">MVDMALRENKFAPIGSNNLPIIGADYFNVNTGKPFRVIEYHNKVLHIGDKWIPAVCYCGIDNNGNIKSKVFVRTLADFQQNFAESIDRFGDYYKL</sequence>
<name>A0A7M1RWT7_9CAUD</name>
<keyword evidence="2" id="KW-1185">Reference proteome</keyword>
<proteinExistence type="predicted"/>
<evidence type="ECO:0000313" key="1">
    <source>
        <dbReference type="EMBL" id="QOR58818.1"/>
    </source>
</evidence>
<dbReference type="RefSeq" id="YP_010110976.1">
    <property type="nucleotide sequence ID" value="NC_055876.1"/>
</dbReference>
<dbReference type="EMBL" id="MT774383">
    <property type="protein sequence ID" value="QOR58818.1"/>
    <property type="molecule type" value="Genomic_DNA"/>
</dbReference>
<reference evidence="1 2" key="1">
    <citation type="submission" date="2020-07" db="EMBL/GenBank/DDBJ databases">
        <title>Taxonomic proposal: Crassvirales, a new order of highly abundant and diverse bacterial viruses.</title>
        <authorList>
            <person name="Shkoporov A.N."/>
            <person name="Stockdale S.R."/>
            <person name="Guerin E."/>
            <person name="Ross R.P."/>
            <person name="Hill C."/>
        </authorList>
    </citation>
    <scope>NUCLEOTIDE SEQUENCE [LARGE SCALE GENOMIC DNA]</scope>
</reference>
<organism evidence="1 2">
    <name type="scientific">uncultured phage cr11_1</name>
    <dbReference type="NCBI Taxonomy" id="2772067"/>
    <lineage>
        <taxon>Viruses</taxon>
        <taxon>Duplodnaviria</taxon>
        <taxon>Heunggongvirae</taxon>
        <taxon>Uroviricota</taxon>
        <taxon>Caudoviricetes</taxon>
        <taxon>Crassvirales</taxon>
        <taxon>Intestiviridae</taxon>
        <taxon>Crudevirinae</taxon>
        <taxon>Delmidovirus</taxon>
        <taxon>Delmidovirus splanchnicus</taxon>
    </lineage>
</organism>
<accession>A0A7M1RWT7</accession>
<dbReference type="KEGG" id="vg:65129299"/>
<evidence type="ECO:0000313" key="2">
    <source>
        <dbReference type="Proteomes" id="UP000593979"/>
    </source>
</evidence>
<dbReference type="GeneID" id="65129299"/>
<protein>
    <submittedName>
        <fullName evidence="1">Uncharacterized protein</fullName>
    </submittedName>
</protein>